<accession>A0A921ISM3</accession>
<keyword evidence="2" id="KW-1133">Transmembrane helix</keyword>
<feature type="region of interest" description="Disordered" evidence="1">
    <location>
        <begin position="149"/>
        <end position="202"/>
    </location>
</feature>
<name>A0A921ISM3_9ACTN</name>
<evidence type="ECO:0000313" key="4">
    <source>
        <dbReference type="Proteomes" id="UP000746751"/>
    </source>
</evidence>
<feature type="transmembrane region" description="Helical" evidence="2">
    <location>
        <begin position="41"/>
        <end position="64"/>
    </location>
</feature>
<keyword evidence="2" id="KW-0812">Transmembrane</keyword>
<evidence type="ECO:0000256" key="1">
    <source>
        <dbReference type="SAM" id="MobiDB-lite"/>
    </source>
</evidence>
<evidence type="ECO:0000313" key="3">
    <source>
        <dbReference type="EMBL" id="HJG31080.1"/>
    </source>
</evidence>
<proteinExistence type="predicted"/>
<dbReference type="EMBL" id="DYVF01000043">
    <property type="protein sequence ID" value="HJG31080.1"/>
    <property type="molecule type" value="Genomic_DNA"/>
</dbReference>
<sequence length="202" mass="20722">MGRNDKTGTGESRKARSGAAGAARCKWDIAGELGEFRAKDAVVPVAFVVVGLVAAAGLFVFGYSGLSGSTNDYVRYAALVLAAVIVLAVLAVSGSIVRTRRELKLSAIEANKEIKVELIRWLAGGPDEAVVKLVIGDLDGFVDREEDAEEADTFGAAEADSPSVASATAVESDAPDGPSGSSAKPPAQSGDSAIEPNRRSAT</sequence>
<comment type="caution">
    <text evidence="3">The sequence shown here is derived from an EMBL/GenBank/DDBJ whole genome shotgun (WGS) entry which is preliminary data.</text>
</comment>
<evidence type="ECO:0000256" key="2">
    <source>
        <dbReference type="SAM" id="Phobius"/>
    </source>
</evidence>
<reference evidence="3" key="2">
    <citation type="submission" date="2021-09" db="EMBL/GenBank/DDBJ databases">
        <authorList>
            <person name="Gilroy R."/>
        </authorList>
    </citation>
    <scope>NUCLEOTIDE SEQUENCE</scope>
    <source>
        <strain evidence="3">ChiGjej2B2-7701</strain>
    </source>
</reference>
<keyword evidence="2" id="KW-0472">Membrane</keyword>
<reference evidence="3" key="1">
    <citation type="journal article" date="2021" name="PeerJ">
        <title>Extensive microbial diversity within the chicken gut microbiome revealed by metagenomics and culture.</title>
        <authorList>
            <person name="Gilroy R."/>
            <person name="Ravi A."/>
            <person name="Getino M."/>
            <person name="Pursley I."/>
            <person name="Horton D.L."/>
            <person name="Alikhan N.F."/>
            <person name="Baker D."/>
            <person name="Gharbi K."/>
            <person name="Hall N."/>
            <person name="Watson M."/>
            <person name="Adriaenssens E.M."/>
            <person name="Foster-Nyarko E."/>
            <person name="Jarju S."/>
            <person name="Secka A."/>
            <person name="Antonio M."/>
            <person name="Oren A."/>
            <person name="Chaudhuri R.R."/>
            <person name="La Ragione R."/>
            <person name="Hildebrand F."/>
            <person name="Pallen M.J."/>
        </authorList>
    </citation>
    <scope>NUCLEOTIDE SEQUENCE</scope>
    <source>
        <strain evidence="3">ChiGjej2B2-7701</strain>
    </source>
</reference>
<dbReference type="AlphaFoldDB" id="A0A921ISM3"/>
<organism evidence="3 4">
    <name type="scientific">Collinsella ihumii</name>
    <dbReference type="NCBI Taxonomy" id="1720204"/>
    <lineage>
        <taxon>Bacteria</taxon>
        <taxon>Bacillati</taxon>
        <taxon>Actinomycetota</taxon>
        <taxon>Coriobacteriia</taxon>
        <taxon>Coriobacteriales</taxon>
        <taxon>Coriobacteriaceae</taxon>
        <taxon>Collinsella</taxon>
    </lineage>
</organism>
<feature type="transmembrane region" description="Helical" evidence="2">
    <location>
        <begin position="76"/>
        <end position="97"/>
    </location>
</feature>
<gene>
    <name evidence="3" type="ORF">K8U80_06750</name>
</gene>
<protein>
    <submittedName>
        <fullName evidence="3">Uncharacterized protein</fullName>
    </submittedName>
</protein>
<dbReference type="Proteomes" id="UP000746751">
    <property type="component" value="Unassembled WGS sequence"/>
</dbReference>